<evidence type="ECO:0000313" key="2">
    <source>
        <dbReference type="Proteomes" id="UP000826012"/>
    </source>
</evidence>
<dbReference type="Pfam" id="PF25209">
    <property type="entry name" value="Phage_capsid_4"/>
    <property type="match status" value="1"/>
</dbReference>
<dbReference type="Proteomes" id="UP000826012">
    <property type="component" value="Chromosome"/>
</dbReference>
<proteinExistence type="predicted"/>
<gene>
    <name evidence="1" type="ORF">MTY59_47090</name>
</gene>
<dbReference type="NCBIfam" id="NF042926">
    <property type="entry name" value="capsid_Caudo_1"/>
    <property type="match status" value="1"/>
</dbReference>
<dbReference type="InterPro" id="IPR049995">
    <property type="entry name" value="Capsid_mycobact-type"/>
</dbReference>
<organism evidence="1 2">
    <name type="scientific">Mycobacterium senriense</name>
    <dbReference type="NCBI Taxonomy" id="2775496"/>
    <lineage>
        <taxon>Bacteria</taxon>
        <taxon>Bacillati</taxon>
        <taxon>Actinomycetota</taxon>
        <taxon>Actinomycetes</taxon>
        <taxon>Mycobacteriales</taxon>
        <taxon>Mycobacteriaceae</taxon>
        <taxon>Mycobacterium</taxon>
        <taxon>Mycobacterium avium complex (MAC)</taxon>
    </lineage>
</organism>
<reference evidence="1 2" key="1">
    <citation type="submission" date="2021-07" db="EMBL/GenBank/DDBJ databases">
        <title>Complete genome sequence of nontuberculous Mycobacterium sp. TY59.</title>
        <authorList>
            <person name="Fukushima K."/>
        </authorList>
    </citation>
    <scope>NUCLEOTIDE SEQUENCE [LARGE SCALE GENOMIC DNA]</scope>
    <source>
        <strain evidence="1 2">TY59</strain>
    </source>
</reference>
<protein>
    <recommendedName>
        <fullName evidence="3">Major capsid protein</fullName>
    </recommendedName>
</protein>
<keyword evidence="2" id="KW-1185">Reference proteome</keyword>
<evidence type="ECO:0000313" key="1">
    <source>
        <dbReference type="EMBL" id="BCZ24854.1"/>
    </source>
</evidence>
<accession>A0ABM7T2F5</accession>
<reference evidence="1 2" key="2">
    <citation type="submission" date="2021-07" db="EMBL/GenBank/DDBJ databases">
        <authorList>
            <person name="Matsumoto Y."/>
            <person name="Motooka D."/>
            <person name="Nakamura S."/>
        </authorList>
    </citation>
    <scope>NUCLEOTIDE SEQUENCE [LARGE SCALE GENOMIC DNA]</scope>
    <source>
        <strain evidence="1 2">TY59</strain>
    </source>
</reference>
<sequence>MTTPINSPLLPVLNGRQLSVDVALKQPTIIAQQIAKLADDMILLPKLFRQYGSRVQAGAMLWNSIASSDYYTAGPVEPRVPGAEYKQIEGVLPDPRLSLVEDFGGAFTVPIEQVLRNNISLLDTQVLQLANTITKTLDLRAVAALEAEDPASIAVSTPWDTAITVGPLDQLTASNELPTAHFAAAQELADRDELGVKLDTLLVAPEQARALRTLYGQYLDQVLKSAGLTMHSNPRLTDGTAYMVQGGMVGVVGWEFGLTTESWIDQSIRSWRVQSFAVPAFAVDRPFACKKLTGLSS</sequence>
<name>A0ABM7T2F5_9MYCO</name>
<evidence type="ECO:0008006" key="3">
    <source>
        <dbReference type="Google" id="ProtNLM"/>
    </source>
</evidence>
<dbReference type="EMBL" id="AP024828">
    <property type="protein sequence ID" value="BCZ24854.1"/>
    <property type="molecule type" value="Genomic_DNA"/>
</dbReference>